<comment type="caution">
    <text evidence="2">The sequence shown here is derived from an EMBL/GenBank/DDBJ whole genome shotgun (WGS) entry which is preliminary data.</text>
</comment>
<dbReference type="EMBL" id="DYXN01000028">
    <property type="protein sequence ID" value="HJE86329.1"/>
    <property type="molecule type" value="Genomic_DNA"/>
</dbReference>
<organism evidence="2 3">
    <name type="scientific">Levilactobacillus hammesii</name>
    <dbReference type="NCBI Taxonomy" id="267633"/>
    <lineage>
        <taxon>Bacteria</taxon>
        <taxon>Bacillati</taxon>
        <taxon>Bacillota</taxon>
        <taxon>Bacilli</taxon>
        <taxon>Lactobacillales</taxon>
        <taxon>Lactobacillaceae</taxon>
        <taxon>Levilactobacillus</taxon>
    </lineage>
</organism>
<reference evidence="2" key="2">
    <citation type="submission" date="2021-09" db="EMBL/GenBank/DDBJ databases">
        <authorList>
            <person name="Gilroy R."/>
        </authorList>
    </citation>
    <scope>NUCLEOTIDE SEQUENCE</scope>
    <source>
        <strain evidence="2">CHK173-2145</strain>
    </source>
</reference>
<reference evidence="2" key="1">
    <citation type="journal article" date="2021" name="PeerJ">
        <title>Extensive microbial diversity within the chicken gut microbiome revealed by metagenomics and culture.</title>
        <authorList>
            <person name="Gilroy R."/>
            <person name="Ravi A."/>
            <person name="Getino M."/>
            <person name="Pursley I."/>
            <person name="Horton D.L."/>
            <person name="Alikhan N.F."/>
            <person name="Baker D."/>
            <person name="Gharbi K."/>
            <person name="Hall N."/>
            <person name="Watson M."/>
            <person name="Adriaenssens E.M."/>
            <person name="Foster-Nyarko E."/>
            <person name="Jarju S."/>
            <person name="Secka A."/>
            <person name="Antonio M."/>
            <person name="Oren A."/>
            <person name="Chaudhuri R.R."/>
            <person name="La Ragione R."/>
            <person name="Hildebrand F."/>
            <person name="Pallen M.J."/>
        </authorList>
    </citation>
    <scope>NUCLEOTIDE SEQUENCE</scope>
    <source>
        <strain evidence="2">CHK173-2145</strain>
    </source>
</reference>
<name>A0A921F002_9LACO</name>
<feature type="chain" id="PRO_5038624573" evidence="1">
    <location>
        <begin position="27"/>
        <end position="252"/>
    </location>
</feature>
<keyword evidence="1" id="KW-0732">Signal</keyword>
<evidence type="ECO:0000313" key="2">
    <source>
        <dbReference type="EMBL" id="HJE86329.1"/>
    </source>
</evidence>
<dbReference type="AlphaFoldDB" id="A0A921F002"/>
<evidence type="ECO:0000313" key="3">
    <source>
        <dbReference type="Proteomes" id="UP000721920"/>
    </source>
</evidence>
<sequence length="252" mass="26659">MMKKVAMIAAAAAMVLPLGMGAIAPANDSVTAFAATKTAAKKVTHTLISAKTIKKAAYHVKSGKPALYSAKFAADQAKVTMTKKGTLAGSKTYYATKKIVVKVKATKTTKAKKVTYAYIKTANGKTAGWVALSKLTAGKFMAADGKADAKKAADKVAAKTYTLVSAKNLKKTAFHFKGNTPAFYSGKFAADKSKVTLTKKGLLPQSKTFYATKTITIKKAKKNVKYNYVTNGKTKGWVLASQLTAGKFMAAD</sequence>
<protein>
    <submittedName>
        <fullName evidence="2">Uncharacterized protein</fullName>
    </submittedName>
</protein>
<proteinExistence type="predicted"/>
<dbReference type="Proteomes" id="UP000721920">
    <property type="component" value="Unassembled WGS sequence"/>
</dbReference>
<feature type="signal peptide" evidence="1">
    <location>
        <begin position="1"/>
        <end position="26"/>
    </location>
</feature>
<accession>A0A921F002</accession>
<evidence type="ECO:0000256" key="1">
    <source>
        <dbReference type="SAM" id="SignalP"/>
    </source>
</evidence>
<gene>
    <name evidence="2" type="ORF">K8U88_01965</name>
</gene>